<comment type="subcellular location">
    <subcellularLocation>
        <location evidence="2">Membrane</location>
    </subcellularLocation>
    <subcellularLocation>
        <location evidence="1">Plastid</location>
        <location evidence="1">Chloroplast</location>
    </subcellularLocation>
</comment>
<feature type="region of interest" description="Disordered" evidence="8">
    <location>
        <begin position="578"/>
        <end position="621"/>
    </location>
</feature>
<protein>
    <submittedName>
        <fullName evidence="10">Digalactosyldiacylglycerol synthase</fullName>
    </submittedName>
</protein>
<dbReference type="Pfam" id="PF13692">
    <property type="entry name" value="Glyco_trans_1_4"/>
    <property type="match status" value="1"/>
</dbReference>
<sequence>MGCSTLLLLLAAARGWVPPLRCGPGSALGFARRRAPALDLRPLPPLAPSVEREFVTEDSDLSIKDRSVVIVTTASLPWMTGTAVNPALRAAYMAGGGYGDVTLMLPWMADGGDQTALFGAHRFPEPAAQEAFVRAWIAENAPDAVGPDGSSSLKIGWYPARYAAGLGSILNLDDITSHIPRACDDVVILEEPEHLNWYRNGPRWTSRFRHVVGVAHTNYEAYATLESRDGRVGFDVLAERVFTETVTRAHCDVVVQLSATLRPLPHSRVANVHGVRKPFLDVGAAGGPPAFPPRGGDARCYFLGKAMWAKGYDQLLVFLGDGAADADARVDCYGGGPDLDDIVAKSKILGVGLDFRGPADHADANVFGAYDVFVNPSISEVLCTATAEALAMGKRVVIAKHPSNEFFYQFDGCHAVAPGDAASFRKELAAALAAAEDDRARYLPSSTPVRVVPDALRPLTWDAATERLVGAAALDARAPPARLALASLVMHSYHWGMTASPLALDLWLTISGAGPHTPWAEWRGQLFSNVGPGVSGDGDAKFERRLRSAIAKAAKGLGDANRLADVVADRVAKRETRSLVRHLGPRMAPRKRRKLPSALPDAGAAAAPADPAATTPRTTASALTEDLAEDASLFFEADEVSLRGDGGYFSERGGPDRARRRARRAARDGPASWLEPPSDARARDADLPKSLARAAARATDALRRDLAYSSVVRGDGGDDRDGRGAKDVS</sequence>
<feature type="compositionally biased region" description="Low complexity" evidence="8">
    <location>
        <begin position="596"/>
        <end position="621"/>
    </location>
</feature>
<dbReference type="EMBL" id="JBBJCI010000015">
    <property type="protein sequence ID" value="KAK7254849.1"/>
    <property type="molecule type" value="Genomic_DNA"/>
</dbReference>
<keyword evidence="9" id="KW-0732">Signal</keyword>
<feature type="signal peptide" evidence="9">
    <location>
        <begin position="1"/>
        <end position="15"/>
    </location>
</feature>
<dbReference type="Proteomes" id="UP001363151">
    <property type="component" value="Unassembled WGS sequence"/>
</dbReference>
<evidence type="ECO:0000256" key="6">
    <source>
        <dbReference type="ARBA" id="ARBA00022679"/>
    </source>
</evidence>
<comment type="caution">
    <text evidence="10">The sequence shown here is derived from an EMBL/GenBank/DDBJ whole genome shotgun (WGS) entry which is preliminary data.</text>
</comment>
<organism evidence="10 11">
    <name type="scientific">Aureococcus anophagefferens</name>
    <name type="common">Harmful bloom alga</name>
    <dbReference type="NCBI Taxonomy" id="44056"/>
    <lineage>
        <taxon>Eukaryota</taxon>
        <taxon>Sar</taxon>
        <taxon>Stramenopiles</taxon>
        <taxon>Ochrophyta</taxon>
        <taxon>Pelagophyceae</taxon>
        <taxon>Pelagomonadales</taxon>
        <taxon>Pelagomonadaceae</taxon>
        <taxon>Aureococcus</taxon>
    </lineage>
</organism>
<name>A0ABR1GFS1_AURAN</name>
<evidence type="ECO:0000256" key="9">
    <source>
        <dbReference type="SAM" id="SignalP"/>
    </source>
</evidence>
<feature type="region of interest" description="Disordered" evidence="8">
    <location>
        <begin position="707"/>
        <end position="729"/>
    </location>
</feature>
<evidence type="ECO:0000256" key="3">
    <source>
        <dbReference type="ARBA" id="ARBA00009481"/>
    </source>
</evidence>
<accession>A0ABR1GFS1</accession>
<evidence type="ECO:0000313" key="10">
    <source>
        <dbReference type="EMBL" id="KAK7254849.1"/>
    </source>
</evidence>
<evidence type="ECO:0000256" key="7">
    <source>
        <dbReference type="ARBA" id="ARBA00023136"/>
    </source>
</evidence>
<evidence type="ECO:0000256" key="1">
    <source>
        <dbReference type="ARBA" id="ARBA00004229"/>
    </source>
</evidence>
<proteinExistence type="inferred from homology"/>
<feature type="region of interest" description="Disordered" evidence="8">
    <location>
        <begin position="645"/>
        <end position="687"/>
    </location>
</feature>
<gene>
    <name evidence="10" type="primary">DGD1</name>
    <name evidence="10" type="ORF">SO694_00134038</name>
</gene>
<evidence type="ECO:0000256" key="5">
    <source>
        <dbReference type="ARBA" id="ARBA00022640"/>
    </source>
</evidence>
<keyword evidence="7" id="KW-0472">Membrane</keyword>
<keyword evidence="11" id="KW-1185">Reference proteome</keyword>
<evidence type="ECO:0000256" key="4">
    <source>
        <dbReference type="ARBA" id="ARBA00022528"/>
    </source>
</evidence>
<feature type="compositionally biased region" description="Basic and acidic residues" evidence="8">
    <location>
        <begin position="715"/>
        <end position="729"/>
    </location>
</feature>
<evidence type="ECO:0000256" key="8">
    <source>
        <dbReference type="SAM" id="MobiDB-lite"/>
    </source>
</evidence>
<feature type="chain" id="PRO_5046774034" evidence="9">
    <location>
        <begin position="16"/>
        <end position="729"/>
    </location>
</feature>
<feature type="compositionally biased region" description="Basic residues" evidence="8">
    <location>
        <begin position="579"/>
        <end position="595"/>
    </location>
</feature>
<keyword evidence="5" id="KW-0934">Plastid</keyword>
<evidence type="ECO:0000256" key="2">
    <source>
        <dbReference type="ARBA" id="ARBA00004370"/>
    </source>
</evidence>
<keyword evidence="6" id="KW-0808">Transferase</keyword>
<feature type="compositionally biased region" description="Basic and acidic residues" evidence="8">
    <location>
        <begin position="678"/>
        <end position="687"/>
    </location>
</feature>
<comment type="similarity">
    <text evidence="3">Belongs to the glycosyltransferase group 1 family. Glycosyltransferase 4 subfamily.</text>
</comment>
<dbReference type="PANTHER" id="PTHR46132">
    <property type="entry name" value="DIGALACTOSYLDIACYLGLYCEROL SYNTHASE 2, CHLOROPLASTIC"/>
    <property type="match status" value="1"/>
</dbReference>
<dbReference type="InterPro" id="IPR044525">
    <property type="entry name" value="DGDG1/2"/>
</dbReference>
<dbReference type="SUPFAM" id="SSF53756">
    <property type="entry name" value="UDP-Glycosyltransferase/glycogen phosphorylase"/>
    <property type="match status" value="1"/>
</dbReference>
<keyword evidence="4" id="KW-0150">Chloroplast</keyword>
<dbReference type="PANTHER" id="PTHR46132:SF1">
    <property type="entry name" value="DIGALACTOSYLDIACYLGLYCEROL SYNTHASE 2, CHLOROPLASTIC"/>
    <property type="match status" value="1"/>
</dbReference>
<dbReference type="CDD" id="cd01635">
    <property type="entry name" value="Glycosyltransferase_GTB-type"/>
    <property type="match status" value="1"/>
</dbReference>
<reference evidence="10 11" key="1">
    <citation type="submission" date="2024-03" db="EMBL/GenBank/DDBJ databases">
        <title>Aureococcus anophagefferens CCMP1851 and Kratosvirus quantuckense: Draft genome of a second virus-susceptible host strain in the model system.</title>
        <authorList>
            <person name="Chase E."/>
            <person name="Truchon A.R."/>
            <person name="Schepens W."/>
            <person name="Wilhelm S.W."/>
        </authorList>
    </citation>
    <scope>NUCLEOTIDE SEQUENCE [LARGE SCALE GENOMIC DNA]</scope>
    <source>
        <strain evidence="10 11">CCMP1851</strain>
    </source>
</reference>
<evidence type="ECO:0000313" key="11">
    <source>
        <dbReference type="Proteomes" id="UP001363151"/>
    </source>
</evidence>
<dbReference type="Gene3D" id="3.40.50.2000">
    <property type="entry name" value="Glycogen Phosphorylase B"/>
    <property type="match status" value="1"/>
</dbReference>